<reference evidence="1 2" key="1">
    <citation type="submission" date="2019-03" db="EMBL/GenBank/DDBJ databases">
        <title>Genomic Encyclopedia of Type Strains, Phase IV (KMG-IV): sequencing the most valuable type-strain genomes for metagenomic binning, comparative biology and taxonomic classification.</title>
        <authorList>
            <person name="Goeker M."/>
        </authorList>
    </citation>
    <scope>NUCLEOTIDE SEQUENCE [LARGE SCALE GENOMIC DNA]</scope>
    <source>
        <strain evidence="1 2">DSM 25082</strain>
    </source>
</reference>
<evidence type="ECO:0000313" key="2">
    <source>
        <dbReference type="Proteomes" id="UP000295357"/>
    </source>
</evidence>
<dbReference type="RefSeq" id="WP_133603360.1">
    <property type="nucleotide sequence ID" value="NZ_JAUFPJ010000006.1"/>
</dbReference>
<dbReference type="InterPro" id="IPR012434">
    <property type="entry name" value="DUF1631"/>
</dbReference>
<dbReference type="AlphaFoldDB" id="A0A4R6NCP1"/>
<organism evidence="1 2">
    <name type="scientific">Roseateles asaccharophilus</name>
    <dbReference type="NCBI Taxonomy" id="582607"/>
    <lineage>
        <taxon>Bacteria</taxon>
        <taxon>Pseudomonadati</taxon>
        <taxon>Pseudomonadota</taxon>
        <taxon>Betaproteobacteria</taxon>
        <taxon>Burkholderiales</taxon>
        <taxon>Sphaerotilaceae</taxon>
        <taxon>Roseateles</taxon>
    </lineage>
</organism>
<dbReference type="EMBL" id="SNXE01000003">
    <property type="protein sequence ID" value="TDP11470.1"/>
    <property type="molecule type" value="Genomic_DNA"/>
</dbReference>
<dbReference type="OrthoDB" id="6188167at2"/>
<comment type="caution">
    <text evidence="1">The sequence shown here is derived from an EMBL/GenBank/DDBJ whole genome shotgun (WGS) entry which is preliminary data.</text>
</comment>
<keyword evidence="2" id="KW-1185">Reference proteome</keyword>
<proteinExistence type="predicted"/>
<accession>A0A4R6NCP1</accession>
<dbReference type="Pfam" id="PF07793">
    <property type="entry name" value="DUF1631"/>
    <property type="match status" value="2"/>
</dbReference>
<protein>
    <submittedName>
        <fullName evidence="1">Uncharacterized protein DUF1631</fullName>
    </submittedName>
</protein>
<name>A0A4R6NCP1_9BURK</name>
<evidence type="ECO:0000313" key="1">
    <source>
        <dbReference type="EMBL" id="TDP11470.1"/>
    </source>
</evidence>
<gene>
    <name evidence="1" type="ORF">DFR39_103401</name>
</gene>
<sequence length="668" mass="74391">MSSPAALTQTSLIADALAHLPMLTRQVQDGIHEAINGNTQHRQLLEPWQRHRLRFVEHFEQALTPLLAAGARGEDPLPRRTPRGVDELSLVDERQALHDVSLAQVIQAVEDGSRNELYQLGNFFAALRGTARARKDDNPLRPGVFAHALQQALSWPELDAEGHYALMRVAAQPLSKAIQPLYTTLCAQLRAADLAPLIASRGLSQQSADQDRLRRISRAYENLPGVHTEPATLDGLARRVDAYNSRPQLLGALSEGKGRDLLTRLYDQILADPRLLPPVKALLARLQVVVVRLAASDPSLLRRQDHPTWKLLNRVGSHGAAFERADEPRLQDFLRFMNACIDEVAAQPRPGAAQFQELLDRVEAFISHQARQGGERSSIKLASLERERQREGWLRVLAEQIRDQLAESPEARTSALLRDFLRKDWTRVIVQAMVEHGRDAPQAQARIELVDALLASLRPLRNEAERQALRARLPALVQALNQGCESIALPAARCKALMDELMHLHGRLLLGPTGQPVAPEPQHVPPLDPEAQLQALLSERESLQGSRWAHDEVDRSRLPTVPVGLYSSADAAASRQALNQWIAGLSIGRWYHLFVQSQWTTAQLAWVSDSRQYFLFVGQDGEERHSLTRGALEHLLSHGLITGLEDEGDMVQRAMSTLMQDLDSSNTP</sequence>
<dbReference type="Proteomes" id="UP000295357">
    <property type="component" value="Unassembled WGS sequence"/>
</dbReference>